<protein>
    <recommendedName>
        <fullName evidence="1">LysM domain-containing protein</fullName>
    </recommendedName>
</protein>
<dbReference type="CDD" id="cd00118">
    <property type="entry name" value="LysM"/>
    <property type="match status" value="1"/>
</dbReference>
<organism evidence="2 3">
    <name type="scientific">Loigolactobacillus bifermentans DSM 20003</name>
    <dbReference type="NCBI Taxonomy" id="1423726"/>
    <lineage>
        <taxon>Bacteria</taxon>
        <taxon>Bacillati</taxon>
        <taxon>Bacillota</taxon>
        <taxon>Bacilli</taxon>
        <taxon>Lactobacillales</taxon>
        <taxon>Lactobacillaceae</taxon>
        <taxon>Loigolactobacillus</taxon>
    </lineage>
</organism>
<dbReference type="STRING" id="1423726.FC07_GL002552"/>
<dbReference type="Gene3D" id="2.60.40.1080">
    <property type="match status" value="1"/>
</dbReference>
<keyword evidence="3" id="KW-1185">Reference proteome</keyword>
<dbReference type="SUPFAM" id="SSF49373">
    <property type="entry name" value="Invasin/intimin cell-adhesion fragments"/>
    <property type="match status" value="1"/>
</dbReference>
<dbReference type="InterPro" id="IPR018392">
    <property type="entry name" value="LysM"/>
</dbReference>
<name>A0A0R1H841_9LACO</name>
<dbReference type="OrthoDB" id="2196210at2"/>
<reference evidence="2 3" key="1">
    <citation type="journal article" date="2015" name="Genome Announc.">
        <title>Expanding the biotechnology potential of lactobacilli through comparative genomics of 213 strains and associated genera.</title>
        <authorList>
            <person name="Sun Z."/>
            <person name="Harris H.M."/>
            <person name="McCann A."/>
            <person name="Guo C."/>
            <person name="Argimon S."/>
            <person name="Zhang W."/>
            <person name="Yang X."/>
            <person name="Jeffery I.B."/>
            <person name="Cooney J.C."/>
            <person name="Kagawa T.F."/>
            <person name="Liu W."/>
            <person name="Song Y."/>
            <person name="Salvetti E."/>
            <person name="Wrobel A."/>
            <person name="Rasinkangas P."/>
            <person name="Parkhill J."/>
            <person name="Rea M.C."/>
            <person name="O'Sullivan O."/>
            <person name="Ritari J."/>
            <person name="Douillard F.P."/>
            <person name="Paul Ross R."/>
            <person name="Yang R."/>
            <person name="Briner A.E."/>
            <person name="Felis G.E."/>
            <person name="de Vos W.M."/>
            <person name="Barrangou R."/>
            <person name="Klaenhammer T.R."/>
            <person name="Caufield P.W."/>
            <person name="Cui Y."/>
            <person name="Zhang H."/>
            <person name="O'Toole P.W."/>
        </authorList>
    </citation>
    <scope>NUCLEOTIDE SEQUENCE [LARGE SCALE GENOMIC DNA]</scope>
    <source>
        <strain evidence="2 3">DSM 20003</strain>
    </source>
</reference>
<dbReference type="AlphaFoldDB" id="A0A0R1H841"/>
<evidence type="ECO:0000259" key="1">
    <source>
        <dbReference type="PROSITE" id="PS51782"/>
    </source>
</evidence>
<dbReference type="Proteomes" id="UP000051461">
    <property type="component" value="Unassembled WGS sequence"/>
</dbReference>
<dbReference type="PROSITE" id="PS51782">
    <property type="entry name" value="LYSM"/>
    <property type="match status" value="1"/>
</dbReference>
<dbReference type="Pfam" id="PF02368">
    <property type="entry name" value="Big_2"/>
    <property type="match status" value="1"/>
</dbReference>
<dbReference type="EMBL" id="AZDA01000003">
    <property type="protein sequence ID" value="KRK40803.1"/>
    <property type="molecule type" value="Genomic_DNA"/>
</dbReference>
<comment type="caution">
    <text evidence="2">The sequence shown here is derived from an EMBL/GenBank/DDBJ whole genome shotgun (WGS) entry which is preliminary data.</text>
</comment>
<dbReference type="Gene3D" id="3.10.350.10">
    <property type="entry name" value="LysM domain"/>
    <property type="match status" value="1"/>
</dbReference>
<dbReference type="InterPro" id="IPR008964">
    <property type="entry name" value="Invasin/intimin_cell_adhesion"/>
</dbReference>
<evidence type="ECO:0000313" key="3">
    <source>
        <dbReference type="Proteomes" id="UP000051461"/>
    </source>
</evidence>
<feature type="domain" description="LysM" evidence="1">
    <location>
        <begin position="250"/>
        <end position="293"/>
    </location>
</feature>
<accession>A0A0R1H841</accession>
<dbReference type="PATRIC" id="fig|1423726.3.peg.2648"/>
<evidence type="ECO:0000313" key="2">
    <source>
        <dbReference type="EMBL" id="KRK40803.1"/>
    </source>
</evidence>
<dbReference type="Pfam" id="PF01476">
    <property type="entry name" value="LysM"/>
    <property type="match status" value="1"/>
</dbReference>
<dbReference type="RefSeq" id="WP_083483147.1">
    <property type="nucleotide sequence ID" value="NZ_AZDA01000003.1"/>
</dbReference>
<dbReference type="SUPFAM" id="SSF54106">
    <property type="entry name" value="LysM domain"/>
    <property type="match status" value="1"/>
</dbReference>
<dbReference type="InterPro" id="IPR003343">
    <property type="entry name" value="Big_2"/>
</dbReference>
<dbReference type="InterPro" id="IPR036779">
    <property type="entry name" value="LysM_dom_sf"/>
</dbReference>
<gene>
    <name evidence="2" type="ORF">FC07_GL002552</name>
</gene>
<proteinExistence type="predicted"/>
<sequence>MATDLTVPTNVVGVINVDGGVKLSWDAATNAKAYVVHYGDANVSDPKKAIYMGYTETTAWTLAAADVPKHTDADGLYFYVQAYGQTGTGADDIAKAQSLNADTTVKGTAWSAAVVLDKLVTPTKSNSIAQITSWLDAKGIDHAGATTVDDLLALTVPVVHVTGVTLDQTDVHTTAGSTIKFTQTVTPADAKDTSGTWSVSDTSLAIVEDGAVTVAIGATGGFDVQFTTTDGDITATAHVTIDEPEPQQPEKYVVQPGDDIAKVATAHGVSVGWLRYVNNISGFTLKPGRTITFDIEVS</sequence>